<gene>
    <name evidence="1" type="ORF">Ahy_B04g069937</name>
</gene>
<sequence>MKQVEKLFYRILIYIIRDGVKYDPFVINGDEDLQVLFYCRHHFSEVMTYELLAKFGDVVCSLGGSNQNPQFITMSGASSSIPVGSLSFVHVIAPEPGLVASPSFAANLNYVDDGEIGDN</sequence>
<dbReference type="EMBL" id="SDMP01000014">
    <property type="protein sequence ID" value="RYR12397.1"/>
    <property type="molecule type" value="Genomic_DNA"/>
</dbReference>
<dbReference type="Proteomes" id="UP000289738">
    <property type="component" value="Chromosome B04"/>
</dbReference>
<evidence type="ECO:0000313" key="2">
    <source>
        <dbReference type="Proteomes" id="UP000289738"/>
    </source>
</evidence>
<evidence type="ECO:0000313" key="1">
    <source>
        <dbReference type="EMBL" id="RYR12397.1"/>
    </source>
</evidence>
<comment type="caution">
    <text evidence="1">The sequence shown here is derived from an EMBL/GenBank/DDBJ whole genome shotgun (WGS) entry which is preliminary data.</text>
</comment>
<accession>A0A444ZE03</accession>
<proteinExistence type="predicted"/>
<protein>
    <submittedName>
        <fullName evidence="1">Uncharacterized protein</fullName>
    </submittedName>
</protein>
<organism evidence="1 2">
    <name type="scientific">Arachis hypogaea</name>
    <name type="common">Peanut</name>
    <dbReference type="NCBI Taxonomy" id="3818"/>
    <lineage>
        <taxon>Eukaryota</taxon>
        <taxon>Viridiplantae</taxon>
        <taxon>Streptophyta</taxon>
        <taxon>Embryophyta</taxon>
        <taxon>Tracheophyta</taxon>
        <taxon>Spermatophyta</taxon>
        <taxon>Magnoliopsida</taxon>
        <taxon>eudicotyledons</taxon>
        <taxon>Gunneridae</taxon>
        <taxon>Pentapetalae</taxon>
        <taxon>rosids</taxon>
        <taxon>fabids</taxon>
        <taxon>Fabales</taxon>
        <taxon>Fabaceae</taxon>
        <taxon>Papilionoideae</taxon>
        <taxon>50 kb inversion clade</taxon>
        <taxon>dalbergioids sensu lato</taxon>
        <taxon>Dalbergieae</taxon>
        <taxon>Pterocarpus clade</taxon>
        <taxon>Arachis</taxon>
    </lineage>
</organism>
<dbReference type="AlphaFoldDB" id="A0A444ZE03"/>
<name>A0A444ZE03_ARAHY</name>
<reference evidence="1 2" key="1">
    <citation type="submission" date="2019-01" db="EMBL/GenBank/DDBJ databases">
        <title>Sequencing of cultivated peanut Arachis hypogaea provides insights into genome evolution and oil improvement.</title>
        <authorList>
            <person name="Chen X."/>
        </authorList>
    </citation>
    <scope>NUCLEOTIDE SEQUENCE [LARGE SCALE GENOMIC DNA]</scope>
    <source>
        <strain evidence="2">cv. Fuhuasheng</strain>
        <tissue evidence="1">Leaves</tissue>
    </source>
</reference>
<keyword evidence="2" id="KW-1185">Reference proteome</keyword>